<name>A0A918RL22_9SPHN</name>
<dbReference type="PROSITE" id="PS51318">
    <property type="entry name" value="TAT"/>
    <property type="match status" value="1"/>
</dbReference>
<sequence length="210" mass="22591">MTETQESGWNRRDFIGGAALLALALGVPLAAVRMSSLDPADAPTEAQRGLLREVSQLVLPRTGTPGAGEVGVGDFVALALAHGLEKSRQPLDDNADPRLLRFRRGDGSLDHVTWLAAELERRAGMDFLMAASDARVAALTALDAEAFGPEAKTHPWRTLKALILTGYYTSEVGGAQELRFELVPGRFDPDLPLQPGDRAWSSDWTAVDFG</sequence>
<dbReference type="RefSeq" id="WP_189541546.1">
    <property type="nucleotide sequence ID" value="NZ_BMZD01000005.1"/>
</dbReference>
<comment type="caution">
    <text evidence="1">The sequence shown here is derived from an EMBL/GenBank/DDBJ whole genome shotgun (WGS) entry which is preliminary data.</text>
</comment>
<gene>
    <name evidence="1" type="ORF">GCM10011617_22400</name>
</gene>
<evidence type="ECO:0000313" key="1">
    <source>
        <dbReference type="EMBL" id="GHA01207.1"/>
    </source>
</evidence>
<dbReference type="Pfam" id="PF13618">
    <property type="entry name" value="Gluconate_2-dh3"/>
    <property type="match status" value="1"/>
</dbReference>
<keyword evidence="2" id="KW-1185">Reference proteome</keyword>
<dbReference type="NCBIfam" id="TIGR01409">
    <property type="entry name" value="TAT_signal_seq"/>
    <property type="match status" value="1"/>
</dbReference>
<dbReference type="InterPro" id="IPR027056">
    <property type="entry name" value="Gluconate_2DH_su3"/>
</dbReference>
<dbReference type="AlphaFoldDB" id="A0A918RL22"/>
<evidence type="ECO:0000313" key="2">
    <source>
        <dbReference type="Proteomes" id="UP000634139"/>
    </source>
</evidence>
<dbReference type="InterPro" id="IPR019546">
    <property type="entry name" value="TAT_signal_bac_arc"/>
</dbReference>
<accession>A0A918RL22</accession>
<dbReference type="EMBL" id="BMZD01000005">
    <property type="protein sequence ID" value="GHA01207.1"/>
    <property type="molecule type" value="Genomic_DNA"/>
</dbReference>
<reference evidence="1" key="1">
    <citation type="journal article" date="2014" name="Int. J. Syst. Evol. Microbiol.">
        <title>Complete genome sequence of Corynebacterium casei LMG S-19264T (=DSM 44701T), isolated from a smear-ripened cheese.</title>
        <authorList>
            <consortium name="US DOE Joint Genome Institute (JGI-PGF)"/>
            <person name="Walter F."/>
            <person name="Albersmeier A."/>
            <person name="Kalinowski J."/>
            <person name="Ruckert C."/>
        </authorList>
    </citation>
    <scope>NUCLEOTIDE SEQUENCE</scope>
    <source>
        <strain evidence="1">KCTC 32422</strain>
    </source>
</reference>
<reference evidence="1" key="2">
    <citation type="submission" date="2020-09" db="EMBL/GenBank/DDBJ databases">
        <authorList>
            <person name="Sun Q."/>
            <person name="Kim S."/>
        </authorList>
    </citation>
    <scope>NUCLEOTIDE SEQUENCE</scope>
    <source>
        <strain evidence="1">KCTC 32422</strain>
    </source>
</reference>
<evidence type="ECO:0008006" key="3">
    <source>
        <dbReference type="Google" id="ProtNLM"/>
    </source>
</evidence>
<protein>
    <recommendedName>
        <fullName evidence="3">Twin-arginine translocation pathway signal protein</fullName>
    </recommendedName>
</protein>
<dbReference type="Proteomes" id="UP000634139">
    <property type="component" value="Unassembled WGS sequence"/>
</dbReference>
<organism evidence="1 2">
    <name type="scientific">Novosphingobium arvoryzae</name>
    <dbReference type="NCBI Taxonomy" id="1256514"/>
    <lineage>
        <taxon>Bacteria</taxon>
        <taxon>Pseudomonadati</taxon>
        <taxon>Pseudomonadota</taxon>
        <taxon>Alphaproteobacteria</taxon>
        <taxon>Sphingomonadales</taxon>
        <taxon>Sphingomonadaceae</taxon>
        <taxon>Novosphingobium</taxon>
    </lineage>
</organism>
<proteinExistence type="predicted"/>
<dbReference type="InterPro" id="IPR006311">
    <property type="entry name" value="TAT_signal"/>
</dbReference>